<protein>
    <recommendedName>
        <fullName evidence="2">GST N-terminal domain-containing protein</fullName>
    </recommendedName>
</protein>
<evidence type="ECO:0000313" key="4">
    <source>
        <dbReference type="Proteomes" id="UP000053424"/>
    </source>
</evidence>
<sequence>ARKMTVIFYDIPFIAPGKAWSPNTWKIRYCLHYKGTAHRTEWVEFPDIAPLCNELVIPPTGMNRDGIQRFTLPAIHDPATGLYLADSMLIAEYLDKRYPDKPRMFPENTMGLYMVFSTAAPFTLGPLLALISPP</sequence>
<organism evidence="3 4">
    <name type="scientific">Hebeloma cylindrosporum</name>
    <dbReference type="NCBI Taxonomy" id="76867"/>
    <lineage>
        <taxon>Eukaryota</taxon>
        <taxon>Fungi</taxon>
        <taxon>Dikarya</taxon>
        <taxon>Basidiomycota</taxon>
        <taxon>Agaricomycotina</taxon>
        <taxon>Agaricomycetes</taxon>
        <taxon>Agaricomycetidae</taxon>
        <taxon>Agaricales</taxon>
        <taxon>Agaricineae</taxon>
        <taxon>Hymenogastraceae</taxon>
        <taxon>Hebeloma</taxon>
    </lineage>
</organism>
<dbReference type="Pfam" id="PF13409">
    <property type="entry name" value="GST_N_2"/>
    <property type="match status" value="1"/>
</dbReference>
<dbReference type="EMBL" id="KN831781">
    <property type="protein sequence ID" value="KIM41199.1"/>
    <property type="molecule type" value="Genomic_DNA"/>
</dbReference>
<dbReference type="SUPFAM" id="SSF52833">
    <property type="entry name" value="Thioredoxin-like"/>
    <property type="match status" value="1"/>
</dbReference>
<dbReference type="Gene3D" id="3.40.30.10">
    <property type="entry name" value="Glutaredoxin"/>
    <property type="match status" value="1"/>
</dbReference>
<name>A0A0C3CAG5_HEBCY</name>
<evidence type="ECO:0000259" key="2">
    <source>
        <dbReference type="PROSITE" id="PS50404"/>
    </source>
</evidence>
<dbReference type="PROSITE" id="PS50404">
    <property type="entry name" value="GST_NTER"/>
    <property type="match status" value="1"/>
</dbReference>
<reference evidence="4" key="2">
    <citation type="submission" date="2015-01" db="EMBL/GenBank/DDBJ databases">
        <title>Evolutionary Origins and Diversification of the Mycorrhizal Mutualists.</title>
        <authorList>
            <consortium name="DOE Joint Genome Institute"/>
            <consortium name="Mycorrhizal Genomics Consortium"/>
            <person name="Kohler A."/>
            <person name="Kuo A."/>
            <person name="Nagy L.G."/>
            <person name="Floudas D."/>
            <person name="Copeland A."/>
            <person name="Barry K.W."/>
            <person name="Cichocki N."/>
            <person name="Veneault-Fourrey C."/>
            <person name="LaButti K."/>
            <person name="Lindquist E.A."/>
            <person name="Lipzen A."/>
            <person name="Lundell T."/>
            <person name="Morin E."/>
            <person name="Murat C."/>
            <person name="Riley R."/>
            <person name="Ohm R."/>
            <person name="Sun H."/>
            <person name="Tunlid A."/>
            <person name="Henrissat B."/>
            <person name="Grigoriev I.V."/>
            <person name="Hibbett D.S."/>
            <person name="Martin F."/>
        </authorList>
    </citation>
    <scope>NUCLEOTIDE SEQUENCE [LARGE SCALE GENOMIC DNA]</scope>
    <source>
        <strain evidence="4">h7</strain>
    </source>
</reference>
<feature type="non-terminal residue" evidence="3">
    <location>
        <position position="1"/>
    </location>
</feature>
<dbReference type="OrthoDB" id="4951845at2759"/>
<keyword evidence="1" id="KW-0472">Membrane</keyword>
<gene>
    <name evidence="3" type="ORF">M413DRAFT_72542</name>
</gene>
<reference evidence="3 4" key="1">
    <citation type="submission" date="2014-04" db="EMBL/GenBank/DDBJ databases">
        <authorList>
            <consortium name="DOE Joint Genome Institute"/>
            <person name="Kuo A."/>
            <person name="Gay G."/>
            <person name="Dore J."/>
            <person name="Kohler A."/>
            <person name="Nagy L.G."/>
            <person name="Floudas D."/>
            <person name="Copeland A."/>
            <person name="Barry K.W."/>
            <person name="Cichocki N."/>
            <person name="Veneault-Fourrey C."/>
            <person name="LaButti K."/>
            <person name="Lindquist E.A."/>
            <person name="Lipzen A."/>
            <person name="Lundell T."/>
            <person name="Morin E."/>
            <person name="Murat C."/>
            <person name="Sun H."/>
            <person name="Tunlid A."/>
            <person name="Henrissat B."/>
            <person name="Grigoriev I.V."/>
            <person name="Hibbett D.S."/>
            <person name="Martin F."/>
            <person name="Nordberg H.P."/>
            <person name="Cantor M.N."/>
            <person name="Hua S.X."/>
        </authorList>
    </citation>
    <scope>NUCLEOTIDE SEQUENCE [LARGE SCALE GENOMIC DNA]</scope>
    <source>
        <strain evidence="4">h7</strain>
    </source>
</reference>
<proteinExistence type="predicted"/>
<accession>A0A0C3CAG5</accession>
<dbReference type="InterPro" id="IPR004045">
    <property type="entry name" value="Glutathione_S-Trfase_N"/>
</dbReference>
<dbReference type="Proteomes" id="UP000053424">
    <property type="component" value="Unassembled WGS sequence"/>
</dbReference>
<dbReference type="InterPro" id="IPR036249">
    <property type="entry name" value="Thioredoxin-like_sf"/>
</dbReference>
<keyword evidence="4" id="KW-1185">Reference proteome</keyword>
<dbReference type="STRING" id="686832.A0A0C3CAG5"/>
<feature type="domain" description="GST N-terminal" evidence="2">
    <location>
        <begin position="11"/>
        <end position="102"/>
    </location>
</feature>
<keyword evidence="1" id="KW-0812">Transmembrane</keyword>
<dbReference type="HOGENOM" id="CLU_011226_4_4_1"/>
<evidence type="ECO:0000313" key="3">
    <source>
        <dbReference type="EMBL" id="KIM41199.1"/>
    </source>
</evidence>
<dbReference type="AlphaFoldDB" id="A0A0C3CAG5"/>
<feature type="transmembrane region" description="Helical" evidence="1">
    <location>
        <begin position="111"/>
        <end position="131"/>
    </location>
</feature>
<keyword evidence="1" id="KW-1133">Transmembrane helix</keyword>
<evidence type="ECO:0000256" key="1">
    <source>
        <dbReference type="SAM" id="Phobius"/>
    </source>
</evidence>